<organism evidence="1 2">
    <name type="scientific">Trichinella nativa</name>
    <dbReference type="NCBI Taxonomy" id="6335"/>
    <lineage>
        <taxon>Eukaryota</taxon>
        <taxon>Metazoa</taxon>
        <taxon>Ecdysozoa</taxon>
        <taxon>Nematoda</taxon>
        <taxon>Enoplea</taxon>
        <taxon>Dorylaimia</taxon>
        <taxon>Trichinellida</taxon>
        <taxon>Trichinellidae</taxon>
        <taxon>Trichinella</taxon>
    </lineage>
</organism>
<dbReference type="AlphaFoldDB" id="A0A0V1L3L0"/>
<dbReference type="EMBL" id="JYDW01000145">
    <property type="protein sequence ID" value="KRZ54132.1"/>
    <property type="molecule type" value="Genomic_DNA"/>
</dbReference>
<dbReference type="Proteomes" id="UP000054721">
    <property type="component" value="Unassembled WGS sequence"/>
</dbReference>
<keyword evidence="2" id="KW-1185">Reference proteome</keyword>
<gene>
    <name evidence="1" type="ORF">T02_4577</name>
</gene>
<dbReference type="OrthoDB" id="10456346at2759"/>
<evidence type="ECO:0000313" key="2">
    <source>
        <dbReference type="Proteomes" id="UP000054721"/>
    </source>
</evidence>
<reference evidence="1 2" key="1">
    <citation type="submission" date="2015-05" db="EMBL/GenBank/DDBJ databases">
        <title>Evolution of Trichinella species and genotypes.</title>
        <authorList>
            <person name="Korhonen P.K."/>
            <person name="Edoardo P."/>
            <person name="Giuseppe L.R."/>
            <person name="Gasser R.B."/>
        </authorList>
    </citation>
    <scope>NUCLEOTIDE SEQUENCE [LARGE SCALE GENOMIC DNA]</scope>
    <source>
        <strain evidence="1">ISS10</strain>
    </source>
</reference>
<comment type="caution">
    <text evidence="1">The sequence shown here is derived from an EMBL/GenBank/DDBJ whole genome shotgun (WGS) entry which is preliminary data.</text>
</comment>
<proteinExistence type="predicted"/>
<name>A0A0V1L3L0_9BILA</name>
<accession>A0A0V1L3L0</accession>
<evidence type="ECO:0000313" key="1">
    <source>
        <dbReference type="EMBL" id="KRZ54132.1"/>
    </source>
</evidence>
<protein>
    <submittedName>
        <fullName evidence="1">Uncharacterized protein</fullName>
    </submittedName>
</protein>
<sequence>MQLHYICKFSKSRKTVIGQFIFQKLTSDKRDTFSAACKSKWILSSSSMYCISWSDANDPMRSIFNDCALKRASFLLVDFNLRETSFAVSDIVTLVSLEQLAVSF</sequence>